<dbReference type="AlphaFoldDB" id="A0A172WKZ1"/>
<dbReference type="OrthoDB" id="9810907at2"/>
<name>A0A172WKZ1_STUST</name>
<proteinExistence type="predicted"/>
<evidence type="ECO:0000259" key="1">
    <source>
        <dbReference type="PROSITE" id="PS51708"/>
    </source>
</evidence>
<dbReference type="RefSeq" id="WP_046162529.1">
    <property type="nucleotide sequence ID" value="NZ_CP015641.1"/>
</dbReference>
<dbReference type="PANTHER" id="PTHR39339">
    <property type="entry name" value="SLR1444 PROTEIN"/>
    <property type="match status" value="1"/>
</dbReference>
<dbReference type="InterPro" id="IPR038186">
    <property type="entry name" value="CHAD_dom_sf"/>
</dbReference>
<feature type="domain" description="CHAD" evidence="1">
    <location>
        <begin position="7"/>
        <end position="283"/>
    </location>
</feature>
<dbReference type="EMBL" id="CP015641">
    <property type="protein sequence ID" value="ANF23945.1"/>
    <property type="molecule type" value="Genomic_DNA"/>
</dbReference>
<accession>A0A172WKZ1</accession>
<dbReference type="Gene3D" id="1.40.20.10">
    <property type="entry name" value="CHAD domain"/>
    <property type="match status" value="1"/>
</dbReference>
<reference evidence="2 3" key="1">
    <citation type="submission" date="2016-05" db="EMBL/GenBank/DDBJ databases">
        <title>Genome sequence of Pseudomonas stutzeri 273 and identification of the exopolysaccharide biosynthesis locus.</title>
        <authorList>
            <person name="Wu S."/>
            <person name="Sun C."/>
        </authorList>
    </citation>
    <scope>NUCLEOTIDE SEQUENCE [LARGE SCALE GENOMIC DNA]</scope>
    <source>
        <strain evidence="2 3">273</strain>
    </source>
</reference>
<protein>
    <recommendedName>
        <fullName evidence="1">CHAD domain-containing protein</fullName>
    </recommendedName>
</protein>
<evidence type="ECO:0000313" key="2">
    <source>
        <dbReference type="EMBL" id="ANF23945.1"/>
    </source>
</evidence>
<sequence>MGYKLRPQDPAAEVRKVARQGIDKAIEALSVAPEDRAEGVHQARKRFKELRALLRLVRKPLGNEFQRENHRLRDLGRALAESRDATAMLESWDALAKRFPDLFAEADFKLTRRRLQARAKQAESGTTDLDSRIGKVIDELKDARSCIDTWSLQAKGFDLLSGGVERTYADGCAELAKTKLDLSDEQLHQWRKRVKDHWYQTRLLTPSWPKLMQLRSDSLKDLADQLGDDHDLAVLTELTQAQPALFGDDTLRERLNTAIAERRSELQSAALKLGEKIYSEAPKELVARWQRYWDVAAD</sequence>
<gene>
    <name evidence="2" type="ORF">PS273GM_01685</name>
</gene>
<dbReference type="PANTHER" id="PTHR39339:SF1">
    <property type="entry name" value="CHAD DOMAIN-CONTAINING PROTEIN"/>
    <property type="match status" value="1"/>
</dbReference>
<evidence type="ECO:0000313" key="3">
    <source>
        <dbReference type="Proteomes" id="UP000077787"/>
    </source>
</evidence>
<dbReference type="SMART" id="SM00880">
    <property type="entry name" value="CHAD"/>
    <property type="match status" value="1"/>
</dbReference>
<dbReference type="PROSITE" id="PS51708">
    <property type="entry name" value="CHAD"/>
    <property type="match status" value="1"/>
</dbReference>
<dbReference type="InterPro" id="IPR007899">
    <property type="entry name" value="CHAD_dom"/>
</dbReference>
<dbReference type="Proteomes" id="UP000077787">
    <property type="component" value="Chromosome"/>
</dbReference>
<organism evidence="2 3">
    <name type="scientific">Stutzerimonas stutzeri</name>
    <name type="common">Pseudomonas stutzeri</name>
    <dbReference type="NCBI Taxonomy" id="316"/>
    <lineage>
        <taxon>Bacteria</taxon>
        <taxon>Pseudomonadati</taxon>
        <taxon>Pseudomonadota</taxon>
        <taxon>Gammaproteobacteria</taxon>
        <taxon>Pseudomonadales</taxon>
        <taxon>Pseudomonadaceae</taxon>
        <taxon>Stutzerimonas</taxon>
    </lineage>
</organism>
<dbReference type="Pfam" id="PF05235">
    <property type="entry name" value="CHAD"/>
    <property type="match status" value="1"/>
</dbReference>